<dbReference type="GO" id="GO:0004721">
    <property type="term" value="F:phosphoprotein phosphatase activity"/>
    <property type="evidence" value="ECO:0007669"/>
    <property type="project" value="TreeGrafter"/>
</dbReference>
<organism evidence="12 13">
    <name type="scientific">Cytobacillus kochii</name>
    <dbReference type="NCBI Taxonomy" id="859143"/>
    <lineage>
        <taxon>Bacteria</taxon>
        <taxon>Bacillati</taxon>
        <taxon>Bacillota</taxon>
        <taxon>Bacilli</taxon>
        <taxon>Bacillales</taxon>
        <taxon>Bacillaceae</taxon>
        <taxon>Cytobacillus</taxon>
    </lineage>
</organism>
<dbReference type="RefSeq" id="WP_095373245.1">
    <property type="nucleotide sequence ID" value="NZ_CP022983.1"/>
</dbReference>
<dbReference type="EC" id="2.7.13.3" evidence="3"/>
<dbReference type="InterPro" id="IPR003594">
    <property type="entry name" value="HATPase_dom"/>
</dbReference>
<dbReference type="GO" id="GO:0000155">
    <property type="term" value="F:phosphorelay sensor kinase activity"/>
    <property type="evidence" value="ECO:0007669"/>
    <property type="project" value="InterPro"/>
</dbReference>
<dbReference type="OrthoDB" id="9773956at2"/>
<keyword evidence="9" id="KW-0902">Two-component regulatory system</keyword>
<dbReference type="SMART" id="SM00388">
    <property type="entry name" value="HisKA"/>
    <property type="match status" value="1"/>
</dbReference>
<feature type="domain" description="Histidine kinase" evidence="11">
    <location>
        <begin position="92"/>
        <end position="303"/>
    </location>
</feature>
<dbReference type="GO" id="GO:0005524">
    <property type="term" value="F:ATP binding"/>
    <property type="evidence" value="ECO:0007669"/>
    <property type="project" value="UniProtKB-KW"/>
</dbReference>
<evidence type="ECO:0000256" key="9">
    <source>
        <dbReference type="ARBA" id="ARBA00023012"/>
    </source>
</evidence>
<dbReference type="FunFam" id="3.30.565.10:FF:000006">
    <property type="entry name" value="Sensor histidine kinase WalK"/>
    <property type="match status" value="1"/>
</dbReference>
<feature type="transmembrane region" description="Helical" evidence="10">
    <location>
        <begin position="6"/>
        <end position="25"/>
    </location>
</feature>
<keyword evidence="13" id="KW-1185">Reference proteome</keyword>
<sequence>MEKIAVLLVMIVSIISTWLFGKWYYERKMSRMLNRLSEMIESAKNGQFRESTYDESKLSAIESKMRQYLLESGTSKEQLSKERDEIKTLISDIAHQTKTPISNIMLYGQLLDEEGLSVNGKTYINQLNHQTTKLSFLVQALVNTSRLETGMIHVTPKRQLLRPLLEDIIKDLQPMFNEKQQSIHLQCGLEQASFDYKWTKEALLNIVDNANKYTKEAGEITIKVLEYESFCRIDIQDSGIGIKESEINKIFIRFYRAKEVYHMEGVGIGLFLTREIIMLQGGYIKVASKQNQGSLFSVFLPKS</sequence>
<evidence type="ECO:0000256" key="1">
    <source>
        <dbReference type="ARBA" id="ARBA00000085"/>
    </source>
</evidence>
<evidence type="ECO:0000256" key="3">
    <source>
        <dbReference type="ARBA" id="ARBA00012438"/>
    </source>
</evidence>
<evidence type="ECO:0000256" key="7">
    <source>
        <dbReference type="ARBA" id="ARBA00022777"/>
    </source>
</evidence>
<dbReference type="CDD" id="cd00082">
    <property type="entry name" value="HisKA"/>
    <property type="match status" value="1"/>
</dbReference>
<dbReference type="SUPFAM" id="SSF55874">
    <property type="entry name" value="ATPase domain of HSP90 chaperone/DNA topoisomerase II/histidine kinase"/>
    <property type="match status" value="1"/>
</dbReference>
<dbReference type="InterPro" id="IPR003661">
    <property type="entry name" value="HisK_dim/P_dom"/>
</dbReference>
<dbReference type="InterPro" id="IPR036097">
    <property type="entry name" value="HisK_dim/P_sf"/>
</dbReference>
<evidence type="ECO:0000256" key="2">
    <source>
        <dbReference type="ARBA" id="ARBA00004651"/>
    </source>
</evidence>
<keyword evidence="4" id="KW-0597">Phosphoprotein</keyword>
<dbReference type="PANTHER" id="PTHR45453:SF1">
    <property type="entry name" value="PHOSPHATE REGULON SENSOR PROTEIN PHOR"/>
    <property type="match status" value="1"/>
</dbReference>
<accession>A0A286R7W3</accession>
<evidence type="ECO:0000256" key="8">
    <source>
        <dbReference type="ARBA" id="ARBA00022840"/>
    </source>
</evidence>
<proteinExistence type="predicted"/>
<dbReference type="InterPro" id="IPR005467">
    <property type="entry name" value="His_kinase_dom"/>
</dbReference>
<keyword evidence="7" id="KW-0418">Kinase</keyword>
<evidence type="ECO:0000313" key="13">
    <source>
        <dbReference type="Proteomes" id="UP000215137"/>
    </source>
</evidence>
<dbReference type="InterPro" id="IPR050351">
    <property type="entry name" value="BphY/WalK/GraS-like"/>
</dbReference>
<dbReference type="CDD" id="cd00075">
    <property type="entry name" value="HATPase"/>
    <property type="match status" value="1"/>
</dbReference>
<dbReference type="Gene3D" id="3.30.565.10">
    <property type="entry name" value="Histidine kinase-like ATPase, C-terminal domain"/>
    <property type="match status" value="1"/>
</dbReference>
<dbReference type="Proteomes" id="UP000215137">
    <property type="component" value="Chromosome"/>
</dbReference>
<keyword evidence="10" id="KW-1133">Transmembrane helix</keyword>
<dbReference type="SMART" id="SM00387">
    <property type="entry name" value="HATPase_c"/>
    <property type="match status" value="1"/>
</dbReference>
<dbReference type="EMBL" id="CP022983">
    <property type="protein sequence ID" value="ASV69681.1"/>
    <property type="molecule type" value="Genomic_DNA"/>
</dbReference>
<keyword evidence="6" id="KW-0547">Nucleotide-binding</keyword>
<evidence type="ECO:0000256" key="5">
    <source>
        <dbReference type="ARBA" id="ARBA00022679"/>
    </source>
</evidence>
<dbReference type="Pfam" id="PF02518">
    <property type="entry name" value="HATPase_c"/>
    <property type="match status" value="1"/>
</dbReference>
<dbReference type="AlphaFoldDB" id="A0A286R7W3"/>
<gene>
    <name evidence="12" type="ORF">CKF48_21650</name>
</gene>
<evidence type="ECO:0000256" key="6">
    <source>
        <dbReference type="ARBA" id="ARBA00022741"/>
    </source>
</evidence>
<keyword evidence="5" id="KW-0808">Transferase</keyword>
<evidence type="ECO:0000259" key="11">
    <source>
        <dbReference type="PROSITE" id="PS50109"/>
    </source>
</evidence>
<dbReference type="InterPro" id="IPR036890">
    <property type="entry name" value="HATPase_C_sf"/>
</dbReference>
<keyword evidence="8" id="KW-0067">ATP-binding</keyword>
<dbReference type="SUPFAM" id="SSF47384">
    <property type="entry name" value="Homodimeric domain of signal transducing histidine kinase"/>
    <property type="match status" value="1"/>
</dbReference>
<evidence type="ECO:0000256" key="4">
    <source>
        <dbReference type="ARBA" id="ARBA00022553"/>
    </source>
</evidence>
<dbReference type="KEGG" id="bko:CKF48_21650"/>
<dbReference type="PRINTS" id="PR00344">
    <property type="entry name" value="BCTRLSENSOR"/>
</dbReference>
<comment type="subcellular location">
    <subcellularLocation>
        <location evidence="2">Cell membrane</location>
        <topology evidence="2">Multi-pass membrane protein</topology>
    </subcellularLocation>
</comment>
<dbReference type="GO" id="GO:0016036">
    <property type="term" value="P:cellular response to phosphate starvation"/>
    <property type="evidence" value="ECO:0007669"/>
    <property type="project" value="TreeGrafter"/>
</dbReference>
<comment type="catalytic activity">
    <reaction evidence="1">
        <text>ATP + protein L-histidine = ADP + protein N-phospho-L-histidine.</text>
        <dbReference type="EC" id="2.7.13.3"/>
    </reaction>
</comment>
<name>A0A286R7W3_9BACI</name>
<protein>
    <recommendedName>
        <fullName evidence="3">histidine kinase</fullName>
        <ecNumber evidence="3">2.7.13.3</ecNumber>
    </recommendedName>
</protein>
<dbReference type="PROSITE" id="PS50109">
    <property type="entry name" value="HIS_KIN"/>
    <property type="match status" value="1"/>
</dbReference>
<keyword evidence="10" id="KW-0812">Transmembrane</keyword>
<dbReference type="Gene3D" id="1.10.287.130">
    <property type="match status" value="1"/>
</dbReference>
<dbReference type="Pfam" id="PF00512">
    <property type="entry name" value="HisKA"/>
    <property type="match status" value="1"/>
</dbReference>
<evidence type="ECO:0000256" key="10">
    <source>
        <dbReference type="SAM" id="Phobius"/>
    </source>
</evidence>
<dbReference type="PANTHER" id="PTHR45453">
    <property type="entry name" value="PHOSPHATE REGULON SENSOR PROTEIN PHOR"/>
    <property type="match status" value="1"/>
</dbReference>
<reference evidence="12 13" key="1">
    <citation type="submission" date="2017-08" db="EMBL/GenBank/DDBJ databases">
        <title>Complete Genome Sequence of Bacillus kochii Oregon-R-modENCODE STRAIN BDGP4, isolated from Drosophila melanogaster gut.</title>
        <authorList>
            <person name="Wan K.H."/>
            <person name="Yu C."/>
            <person name="Park S."/>
            <person name="Hammonds A.S."/>
            <person name="Booth B.W."/>
            <person name="Celniker S.E."/>
        </authorList>
    </citation>
    <scope>NUCLEOTIDE SEQUENCE [LARGE SCALE GENOMIC DNA]</scope>
    <source>
        <strain evidence="12 13">BDGP4</strain>
    </source>
</reference>
<keyword evidence="10" id="KW-0472">Membrane</keyword>
<evidence type="ECO:0000313" key="12">
    <source>
        <dbReference type="EMBL" id="ASV69681.1"/>
    </source>
</evidence>
<dbReference type="InterPro" id="IPR004358">
    <property type="entry name" value="Sig_transdc_His_kin-like_C"/>
</dbReference>
<dbReference type="GO" id="GO:0005886">
    <property type="term" value="C:plasma membrane"/>
    <property type="evidence" value="ECO:0007669"/>
    <property type="project" value="UniProtKB-SubCell"/>
</dbReference>